<dbReference type="Gene3D" id="3.40.630.30">
    <property type="match status" value="1"/>
</dbReference>
<keyword evidence="2" id="KW-0808">Transferase</keyword>
<dbReference type="InterPro" id="IPR016181">
    <property type="entry name" value="Acyl_CoA_acyltransferase"/>
</dbReference>
<reference evidence="2 3" key="1">
    <citation type="journal article" date="2015" name="Genome Announc.">
        <title>Expanding the biotechnology potential of lactobacilli through comparative genomics of 213 strains and associated genera.</title>
        <authorList>
            <person name="Sun Z."/>
            <person name="Harris H.M."/>
            <person name="McCann A."/>
            <person name="Guo C."/>
            <person name="Argimon S."/>
            <person name="Zhang W."/>
            <person name="Yang X."/>
            <person name="Jeffery I.B."/>
            <person name="Cooney J.C."/>
            <person name="Kagawa T.F."/>
            <person name="Liu W."/>
            <person name="Song Y."/>
            <person name="Salvetti E."/>
            <person name="Wrobel A."/>
            <person name="Rasinkangas P."/>
            <person name="Parkhill J."/>
            <person name="Rea M.C."/>
            <person name="O'Sullivan O."/>
            <person name="Ritari J."/>
            <person name="Douillard F.P."/>
            <person name="Paul Ross R."/>
            <person name="Yang R."/>
            <person name="Briner A.E."/>
            <person name="Felis G.E."/>
            <person name="de Vos W.M."/>
            <person name="Barrangou R."/>
            <person name="Klaenhammer T.R."/>
            <person name="Caufield P.W."/>
            <person name="Cui Y."/>
            <person name="Zhang H."/>
            <person name="O'Toole P.W."/>
        </authorList>
    </citation>
    <scope>NUCLEOTIDE SEQUENCE [LARGE SCALE GENOMIC DNA]</scope>
    <source>
        <strain evidence="2 3">DSM 21116</strain>
    </source>
</reference>
<dbReference type="PANTHER" id="PTHR43415">
    <property type="entry name" value="SPERMIDINE N(1)-ACETYLTRANSFERASE"/>
    <property type="match status" value="1"/>
</dbReference>
<keyword evidence="3" id="KW-1185">Reference proteome</keyword>
<feature type="domain" description="N-acetyltransferase" evidence="1">
    <location>
        <begin position="8"/>
        <end position="165"/>
    </location>
</feature>
<dbReference type="GO" id="GO:0016747">
    <property type="term" value="F:acyltransferase activity, transferring groups other than amino-acyl groups"/>
    <property type="evidence" value="ECO:0007669"/>
    <property type="project" value="InterPro"/>
</dbReference>
<organism evidence="2 3">
    <name type="scientific">Liquorilactobacillus cacaonum DSM 21116</name>
    <dbReference type="NCBI Taxonomy" id="1423729"/>
    <lineage>
        <taxon>Bacteria</taxon>
        <taxon>Bacillati</taxon>
        <taxon>Bacillota</taxon>
        <taxon>Bacilli</taxon>
        <taxon>Lactobacillales</taxon>
        <taxon>Lactobacillaceae</taxon>
        <taxon>Liquorilactobacillus</taxon>
    </lineage>
</organism>
<proteinExistence type="predicted"/>
<evidence type="ECO:0000259" key="1">
    <source>
        <dbReference type="PROSITE" id="PS51186"/>
    </source>
</evidence>
<evidence type="ECO:0000313" key="3">
    <source>
        <dbReference type="Proteomes" id="UP000051131"/>
    </source>
</evidence>
<dbReference type="InterPro" id="IPR000182">
    <property type="entry name" value="GNAT_dom"/>
</dbReference>
<dbReference type="Pfam" id="PF13302">
    <property type="entry name" value="Acetyltransf_3"/>
    <property type="match status" value="1"/>
</dbReference>
<evidence type="ECO:0000313" key="2">
    <source>
        <dbReference type="EMBL" id="KRM90924.1"/>
    </source>
</evidence>
<dbReference type="STRING" id="1423729.FC80_GL000919"/>
<dbReference type="EMBL" id="AYZE01000014">
    <property type="protein sequence ID" value="KRM90924.1"/>
    <property type="molecule type" value="Genomic_DNA"/>
</dbReference>
<dbReference type="PANTHER" id="PTHR43415:SF4">
    <property type="entry name" value="N-ACETYLTRANSFERASE DOMAIN-CONTAINING PROTEIN"/>
    <property type="match status" value="1"/>
</dbReference>
<gene>
    <name evidence="2" type="ORF">FC80_GL000919</name>
</gene>
<comment type="caution">
    <text evidence="2">The sequence shown here is derived from an EMBL/GenBank/DDBJ whole genome shotgun (WGS) entry which is preliminary data.</text>
</comment>
<accession>A0A0R2CRX4</accession>
<dbReference type="AlphaFoldDB" id="A0A0R2CRX4"/>
<dbReference type="PROSITE" id="PS51186">
    <property type="entry name" value="GNAT"/>
    <property type="match status" value="1"/>
</dbReference>
<name>A0A0R2CRX4_9LACO</name>
<dbReference type="SUPFAM" id="SSF55729">
    <property type="entry name" value="Acyl-CoA N-acyltransferases (Nat)"/>
    <property type="match status" value="1"/>
</dbReference>
<protein>
    <submittedName>
        <fullName evidence="2">Acetyltransferase</fullName>
    </submittedName>
</protein>
<dbReference type="PATRIC" id="fig|1423729.3.peg.929"/>
<sequence>MRGEKMIIELKKLSIEQASDFWELAFSDSEADWTKWNGPYFYDVLPSKKEFECSDNEYIENPFRKVIWVEKKMVGMVFAYYEDKPINRWLDIGISIYDHSKWNSGIGTSALKLWVNELFDQVDLPHIGLTTWSGNEGMLRVAEKIGFQKEAQVRKVRYWKGCYWDSIKYGVLRSEWL</sequence>
<dbReference type="Proteomes" id="UP000051131">
    <property type="component" value="Unassembled WGS sequence"/>
</dbReference>